<keyword evidence="1" id="KW-0812">Transmembrane</keyword>
<dbReference type="EMBL" id="MHNI01000009">
    <property type="protein sequence ID" value="OGZ43310.1"/>
    <property type="molecule type" value="Genomic_DNA"/>
</dbReference>
<feature type="transmembrane region" description="Helical" evidence="1">
    <location>
        <begin position="7"/>
        <end position="28"/>
    </location>
</feature>
<protein>
    <recommendedName>
        <fullName evidence="4">Dipeptidylpeptidase IV N-terminal domain-containing protein</fullName>
    </recommendedName>
</protein>
<dbReference type="Proteomes" id="UP000176700">
    <property type="component" value="Unassembled WGS sequence"/>
</dbReference>
<comment type="caution">
    <text evidence="2">The sequence shown here is derived from an EMBL/GenBank/DDBJ whole genome shotgun (WGS) entry which is preliminary data.</text>
</comment>
<evidence type="ECO:0000256" key="1">
    <source>
        <dbReference type="SAM" id="Phobius"/>
    </source>
</evidence>
<dbReference type="InterPro" id="IPR011042">
    <property type="entry name" value="6-blade_b-propeller_TolB-like"/>
</dbReference>
<organism evidence="2 3">
    <name type="scientific">Candidatus Ryanbacteria bacterium RIFCSPHIGHO2_01_45_13</name>
    <dbReference type="NCBI Taxonomy" id="1802112"/>
    <lineage>
        <taxon>Bacteria</taxon>
        <taxon>Candidatus Ryaniibacteriota</taxon>
    </lineage>
</organism>
<dbReference type="SUPFAM" id="SSF82171">
    <property type="entry name" value="DPP6 N-terminal domain-like"/>
    <property type="match status" value="1"/>
</dbReference>
<sequence>MSRKKKIIIIASMGAVLLIIALAALLLLGRENKDGFLDNLFSGGFSLPGGKDIDLEDDDGAVTGGAESRSALFMVSDGPVAAATISGDGDGVLFYRSDVGHLYKTALTGGAAERVSNLTIPSTINAEWSTEKETAMVTFIEENRALRYFVLHYVGTTTEGVVLPKETYAATLSPNGENIAYAVAVGDGASVVIASSSGKEQKNVLFSELADIELSWITDDLLFLKTRSSAFAPSILWSLSVSGKTQTLLTPKEGLGVLFSPDGGRFLYSETLRGGRDLALYVANNNDEYLKLPATTLSEKCVWSNKQTGVVFCAVPQKLSGLPLPDSWWSGEVSFIDDLWRIDTETGEATMVWDQNDFDMVKMFLSPEEDYLFFVNKKDSTLWAVRLAS</sequence>
<proteinExistence type="predicted"/>
<accession>A0A1G2G0D0</accession>
<reference evidence="2 3" key="1">
    <citation type="journal article" date="2016" name="Nat. Commun.">
        <title>Thousands of microbial genomes shed light on interconnected biogeochemical processes in an aquifer system.</title>
        <authorList>
            <person name="Anantharaman K."/>
            <person name="Brown C.T."/>
            <person name="Hug L.A."/>
            <person name="Sharon I."/>
            <person name="Castelle C.J."/>
            <person name="Probst A.J."/>
            <person name="Thomas B.C."/>
            <person name="Singh A."/>
            <person name="Wilkins M.J."/>
            <person name="Karaoz U."/>
            <person name="Brodie E.L."/>
            <person name="Williams K.H."/>
            <person name="Hubbard S.S."/>
            <person name="Banfield J.F."/>
        </authorList>
    </citation>
    <scope>NUCLEOTIDE SEQUENCE [LARGE SCALE GENOMIC DNA]</scope>
</reference>
<evidence type="ECO:0000313" key="3">
    <source>
        <dbReference type="Proteomes" id="UP000176700"/>
    </source>
</evidence>
<evidence type="ECO:0008006" key="4">
    <source>
        <dbReference type="Google" id="ProtNLM"/>
    </source>
</evidence>
<keyword evidence="1" id="KW-0472">Membrane</keyword>
<keyword evidence="1" id="KW-1133">Transmembrane helix</keyword>
<evidence type="ECO:0000313" key="2">
    <source>
        <dbReference type="EMBL" id="OGZ43310.1"/>
    </source>
</evidence>
<name>A0A1G2G0D0_9BACT</name>
<gene>
    <name evidence="2" type="ORF">A2W41_01155</name>
</gene>
<dbReference type="Gene3D" id="2.120.10.30">
    <property type="entry name" value="TolB, C-terminal domain"/>
    <property type="match status" value="1"/>
</dbReference>
<dbReference type="AlphaFoldDB" id="A0A1G2G0D0"/>